<evidence type="ECO:0000313" key="1">
    <source>
        <dbReference type="EMBL" id="ODM90539.1"/>
    </source>
</evidence>
<evidence type="ECO:0000313" key="2">
    <source>
        <dbReference type="Proteomes" id="UP000094527"/>
    </source>
</evidence>
<dbReference type="AlphaFoldDB" id="A0A1D2MC74"/>
<keyword evidence="2" id="KW-1185">Reference proteome</keyword>
<name>A0A1D2MC74_ORCCI</name>
<protein>
    <submittedName>
        <fullName evidence="1">Uncharacterized protein</fullName>
    </submittedName>
</protein>
<dbReference type="EMBL" id="LJIJ01001915">
    <property type="protein sequence ID" value="ODM90539.1"/>
    <property type="molecule type" value="Genomic_DNA"/>
</dbReference>
<proteinExistence type="predicted"/>
<organism evidence="1 2">
    <name type="scientific">Orchesella cincta</name>
    <name type="common">Springtail</name>
    <name type="synonym">Podura cincta</name>
    <dbReference type="NCBI Taxonomy" id="48709"/>
    <lineage>
        <taxon>Eukaryota</taxon>
        <taxon>Metazoa</taxon>
        <taxon>Ecdysozoa</taxon>
        <taxon>Arthropoda</taxon>
        <taxon>Hexapoda</taxon>
        <taxon>Collembola</taxon>
        <taxon>Entomobryomorpha</taxon>
        <taxon>Entomobryoidea</taxon>
        <taxon>Orchesellidae</taxon>
        <taxon>Orchesellinae</taxon>
        <taxon>Orchesella</taxon>
    </lineage>
</organism>
<reference evidence="1 2" key="1">
    <citation type="journal article" date="2016" name="Genome Biol. Evol.">
        <title>Gene Family Evolution Reflects Adaptation to Soil Environmental Stressors in the Genome of the Collembolan Orchesella cincta.</title>
        <authorList>
            <person name="Faddeeva-Vakhrusheva A."/>
            <person name="Derks M.F."/>
            <person name="Anvar S.Y."/>
            <person name="Agamennone V."/>
            <person name="Suring W."/>
            <person name="Smit S."/>
            <person name="van Straalen N.M."/>
            <person name="Roelofs D."/>
        </authorList>
    </citation>
    <scope>NUCLEOTIDE SEQUENCE [LARGE SCALE GENOMIC DNA]</scope>
    <source>
        <tissue evidence="1">Mixed pool</tissue>
    </source>
</reference>
<comment type="caution">
    <text evidence="1">The sequence shown here is derived from an EMBL/GenBank/DDBJ whole genome shotgun (WGS) entry which is preliminary data.</text>
</comment>
<dbReference type="Proteomes" id="UP000094527">
    <property type="component" value="Unassembled WGS sequence"/>
</dbReference>
<gene>
    <name evidence="1" type="ORF">Ocin01_16141</name>
</gene>
<accession>A0A1D2MC74</accession>
<sequence length="124" mass="14716">MDKTKFKQWAGISYPSKYRMEMIDQMDLVLEQKGLINKADQLNSLQTLFLVYDPKKTNWDYRQNIYIFQTMLAKALELARGAGFKSMYLMVFDHVSEEFVVDLFGFEVIEIMHVNNLFLRMEIP</sequence>